<organism evidence="11 12">
    <name type="scientific">Chionoecetes opilio</name>
    <name type="common">Atlantic snow crab</name>
    <name type="synonym">Cancer opilio</name>
    <dbReference type="NCBI Taxonomy" id="41210"/>
    <lineage>
        <taxon>Eukaryota</taxon>
        <taxon>Metazoa</taxon>
        <taxon>Ecdysozoa</taxon>
        <taxon>Arthropoda</taxon>
        <taxon>Crustacea</taxon>
        <taxon>Multicrustacea</taxon>
        <taxon>Malacostraca</taxon>
        <taxon>Eumalacostraca</taxon>
        <taxon>Eucarida</taxon>
        <taxon>Decapoda</taxon>
        <taxon>Pleocyemata</taxon>
        <taxon>Brachyura</taxon>
        <taxon>Eubrachyura</taxon>
        <taxon>Majoidea</taxon>
        <taxon>Majidae</taxon>
        <taxon>Chionoecetes</taxon>
    </lineage>
</organism>
<dbReference type="AlphaFoldDB" id="A0A8J4YGW8"/>
<dbReference type="InterPro" id="IPR000322">
    <property type="entry name" value="Glyco_hydro_31_TIM"/>
</dbReference>
<dbReference type="InterPro" id="IPR017853">
    <property type="entry name" value="GH"/>
</dbReference>
<evidence type="ECO:0000259" key="10">
    <source>
        <dbReference type="PROSITE" id="PS51448"/>
    </source>
</evidence>
<dbReference type="InterPro" id="IPR011013">
    <property type="entry name" value="Gal_mutarotase_sf_dom"/>
</dbReference>
<dbReference type="Pfam" id="PF13802">
    <property type="entry name" value="Gal_mutarotas_2"/>
    <property type="match status" value="1"/>
</dbReference>
<reference evidence="11" key="1">
    <citation type="submission" date="2020-07" db="EMBL/GenBank/DDBJ databases">
        <title>The High-quality genome of the commercially important snow crab, Chionoecetes opilio.</title>
        <authorList>
            <person name="Jeong J.-H."/>
            <person name="Ryu S."/>
        </authorList>
    </citation>
    <scope>NUCLEOTIDE SEQUENCE</scope>
    <source>
        <strain evidence="11">MADBK_172401_WGS</strain>
        <tissue evidence="11">Digestive gland</tissue>
    </source>
</reference>
<keyword evidence="9" id="KW-1133">Transmembrane helix</keyword>
<evidence type="ECO:0000313" key="12">
    <source>
        <dbReference type="Proteomes" id="UP000770661"/>
    </source>
</evidence>
<evidence type="ECO:0000313" key="11">
    <source>
        <dbReference type="EMBL" id="KAG0722981.1"/>
    </source>
</evidence>
<comment type="subcellular location">
    <subcellularLocation>
        <location evidence="1">Membrane</location>
    </subcellularLocation>
</comment>
<dbReference type="InterPro" id="IPR013780">
    <property type="entry name" value="Glyco_hydro_b"/>
</dbReference>
<feature type="transmembrane region" description="Helical" evidence="9">
    <location>
        <begin position="42"/>
        <end position="68"/>
    </location>
</feature>
<dbReference type="PANTHER" id="PTHR22762:SF131">
    <property type="entry name" value="GLYCOSIDE HYDROLASE FAMILY 31 N-TERMINAL DOMAIN-CONTAINING PROTEIN"/>
    <property type="match status" value="1"/>
</dbReference>
<evidence type="ECO:0000256" key="6">
    <source>
        <dbReference type="ARBA" id="ARBA00023180"/>
    </source>
</evidence>
<evidence type="ECO:0000256" key="4">
    <source>
        <dbReference type="ARBA" id="ARBA00023136"/>
    </source>
</evidence>
<dbReference type="CDD" id="cd06602">
    <property type="entry name" value="GH31_MGAM_SI_GAA"/>
    <property type="match status" value="1"/>
</dbReference>
<dbReference type="GO" id="GO:0016020">
    <property type="term" value="C:membrane"/>
    <property type="evidence" value="ECO:0007669"/>
    <property type="project" value="UniProtKB-SubCell"/>
</dbReference>
<evidence type="ECO:0000256" key="2">
    <source>
        <dbReference type="ARBA" id="ARBA00007806"/>
    </source>
</evidence>
<evidence type="ECO:0000256" key="8">
    <source>
        <dbReference type="PROSITE-ProRule" id="PRU00779"/>
    </source>
</evidence>
<evidence type="ECO:0000256" key="5">
    <source>
        <dbReference type="ARBA" id="ARBA00023157"/>
    </source>
</evidence>
<evidence type="ECO:0000256" key="9">
    <source>
        <dbReference type="SAM" id="Phobius"/>
    </source>
</evidence>
<protein>
    <submittedName>
        <fullName evidence="11">Lysosomal alpha-glucosidase</fullName>
    </submittedName>
</protein>
<dbReference type="PROSITE" id="PS51448">
    <property type="entry name" value="P_TREFOIL_2"/>
    <property type="match status" value="1"/>
</dbReference>
<keyword evidence="6" id="KW-0325">Glycoprotein</keyword>
<dbReference type="InterPro" id="IPR048395">
    <property type="entry name" value="Glyco_hydro_31_C"/>
</dbReference>
<dbReference type="PROSITE" id="PS00707">
    <property type="entry name" value="GLYCOSYL_HYDROL_F31_2"/>
    <property type="match status" value="1"/>
</dbReference>
<comment type="similarity">
    <text evidence="2">Belongs to the glycosyl hydrolase 31 family.</text>
</comment>
<evidence type="ECO:0000256" key="1">
    <source>
        <dbReference type="ARBA" id="ARBA00004370"/>
    </source>
</evidence>
<accession>A0A8J4YGW8</accession>
<evidence type="ECO:0000256" key="7">
    <source>
        <dbReference type="ARBA" id="ARBA00023295"/>
    </source>
</evidence>
<evidence type="ECO:0000256" key="3">
    <source>
        <dbReference type="ARBA" id="ARBA00022801"/>
    </source>
</evidence>
<dbReference type="SUPFAM" id="SSF51011">
    <property type="entry name" value="Glycosyl hydrolase domain"/>
    <property type="match status" value="1"/>
</dbReference>
<dbReference type="GO" id="GO:0005975">
    <property type="term" value="P:carbohydrate metabolic process"/>
    <property type="evidence" value="ECO:0007669"/>
    <property type="project" value="InterPro"/>
</dbReference>
<dbReference type="PANTHER" id="PTHR22762">
    <property type="entry name" value="ALPHA-GLUCOSIDASE"/>
    <property type="match status" value="1"/>
</dbReference>
<dbReference type="Gene3D" id="2.60.40.1760">
    <property type="entry name" value="glycosyl hydrolase (family 31)"/>
    <property type="match status" value="1"/>
</dbReference>
<comment type="caution">
    <text evidence="11">The sequence shown here is derived from an EMBL/GenBank/DDBJ whole genome shotgun (WGS) entry which is preliminary data.</text>
</comment>
<keyword evidence="9" id="KW-0812">Transmembrane</keyword>
<keyword evidence="7" id="KW-0326">Glycosidase</keyword>
<keyword evidence="4 9" id="KW-0472">Membrane</keyword>
<dbReference type="Proteomes" id="UP000770661">
    <property type="component" value="Unassembled WGS sequence"/>
</dbReference>
<comment type="caution">
    <text evidence="8">Lacks conserved residue(s) required for the propagation of feature annotation.</text>
</comment>
<keyword evidence="12" id="KW-1185">Reference proteome</keyword>
<feature type="domain" description="P-type" evidence="10">
    <location>
        <begin position="155"/>
        <end position="228"/>
    </location>
</feature>
<sequence length="1115" mass="125310">MVRILPPQSAKGEAGVTAAAAASLLGGQETTSLQRKKKHLQCVLTGLALLFGLWLTTTIIIILVVVPYCQGRNVMLRESLPPPASLRQNVLTYSETDTHRVNAYRNWVKNMVKEIKCGIDCLFYALEIPKQDALDFRPIAAPPQLPSAPVMPSSGLCGDITLSERFDCLPSPTPNQEECVARGCCWKVVVEPPKRDKPFPAPRIHPPTHGSYQDDDIPLNIPFCYYPKDYPGYHFTNLTPSDTGHEGYLSRGVKSGYPGDVDTLRFEVWMETDTRIRIKITDPSKARWETPLPSVPSLNTSSAKHPLYKFKTRLNDGTFTIARGSTDLPLFSTEGAAPLTYADQFLQLSTILPSHFIYGLGEHLDGLLLDTFWKRRVLWNVDQIPESGKNLYGSHPFYLAMEPSGEAHGVFLLNSNAMEIVLQPLPALTYRVIGGVLDLYVFLGPSPDDVVRQYTEVVGRPFLPPYWSLGYHQCRFGYGSTNRTREVWQRTRDAGIPFDVQWNDIDYMKDHNDFTVSPDTYKGLPRLVQDIHQAGMHYVPIIDPGISASEAPGTYPPWDQGRFLQVFVRNSTNQPFIGKVWNPVSTAWPDFTHPLATYYWSKQMQRFHNTLPYDGAWIDMNEPSNFWSGSSKGCVRNNLEHPPFLPAVEGGSLYHHTLCMSARHHVGFHYNVHNLYGLSEAIATNAALQVVRGKRPFVISRATFPGQGHYGGHWTGDVMSDWFNMWQSIPGILNFNMFGMPMVGADICGFNGNTTTNLCMRWMQLGAFYPFSRNHNTDDAVDQDPVALGERVVRGARKALTQRYTLLPYLYTLFFKAHMTGAPVARPLFFEFPDDEKTYSVDTQFLWGSAVMIVPALREHITKVEAYVPRGVWYDWYGGGRVEKKDKEGMYLTLPAPYDTIPLLILGGHILPTHVPGNTTVQSRKLGHGLVVAPDKAGQAKGQLYWDDGDSLDTVSSGTFSHMLFESETGVLRVTCLSTGYTAPINLRYIRILNAPKNATHVVVGDKVTVEYDYDPTNKHESYALDALPDRQPQFSAEDLGGLPTMANEHHLPKFVVTVIGIKFRKTRVPDAAFTRLLQVRTTLMARLHCLRLSRDPKCPWHKTVLETIANFLLY</sequence>
<name>A0A8J4YGW8_CHIOP</name>
<dbReference type="FunFam" id="2.60.40.1180:FF:000001">
    <property type="entry name" value="Maltase-glucoamylase, intestinal"/>
    <property type="match status" value="1"/>
</dbReference>
<dbReference type="SUPFAM" id="SSF51445">
    <property type="entry name" value="(Trans)glycosidases"/>
    <property type="match status" value="1"/>
</dbReference>
<dbReference type="InterPro" id="IPR030459">
    <property type="entry name" value="Glyco_hydro_31_CS"/>
</dbReference>
<dbReference type="SUPFAM" id="SSF74650">
    <property type="entry name" value="Galactose mutarotase-like"/>
    <property type="match status" value="1"/>
</dbReference>
<dbReference type="InterPro" id="IPR044913">
    <property type="entry name" value="P_trefoil_dom_sf"/>
</dbReference>
<dbReference type="SUPFAM" id="SSF57492">
    <property type="entry name" value="Trefoil"/>
    <property type="match status" value="1"/>
</dbReference>
<dbReference type="SMART" id="SM00018">
    <property type="entry name" value="PD"/>
    <property type="match status" value="1"/>
</dbReference>
<dbReference type="Gene3D" id="4.10.110.10">
    <property type="entry name" value="Spasmolytic Protein, domain 1"/>
    <property type="match status" value="1"/>
</dbReference>
<dbReference type="InterPro" id="IPR025887">
    <property type="entry name" value="Glyco_hydro_31_N_dom"/>
</dbReference>
<dbReference type="InterPro" id="IPR000519">
    <property type="entry name" value="P_trefoil_dom"/>
</dbReference>
<dbReference type="OrthoDB" id="1334205at2759"/>
<dbReference type="Gene3D" id="2.60.40.1180">
    <property type="entry name" value="Golgi alpha-mannosidase II"/>
    <property type="match status" value="2"/>
</dbReference>
<gene>
    <name evidence="11" type="primary">Gaa</name>
    <name evidence="11" type="ORF">GWK47_043501</name>
</gene>
<dbReference type="CDD" id="cd00111">
    <property type="entry name" value="Trefoil"/>
    <property type="match status" value="1"/>
</dbReference>
<keyword evidence="3" id="KW-0378">Hydrolase</keyword>
<dbReference type="GO" id="GO:0004558">
    <property type="term" value="F:alpha-1,4-glucosidase activity"/>
    <property type="evidence" value="ECO:0007669"/>
    <property type="project" value="TreeGrafter"/>
</dbReference>
<dbReference type="Pfam" id="PF00088">
    <property type="entry name" value="Trefoil"/>
    <property type="match status" value="1"/>
</dbReference>
<dbReference type="Gene3D" id="3.20.20.80">
    <property type="entry name" value="Glycosidases"/>
    <property type="match status" value="1"/>
</dbReference>
<keyword evidence="5" id="KW-1015">Disulfide bond</keyword>
<proteinExistence type="inferred from homology"/>
<dbReference type="Pfam" id="PF01055">
    <property type="entry name" value="Glyco_hydro_31_2nd"/>
    <property type="match status" value="1"/>
</dbReference>
<dbReference type="EMBL" id="JACEEZ010008841">
    <property type="protein sequence ID" value="KAG0722981.1"/>
    <property type="molecule type" value="Genomic_DNA"/>
</dbReference>
<dbReference type="GO" id="GO:0030246">
    <property type="term" value="F:carbohydrate binding"/>
    <property type="evidence" value="ECO:0007669"/>
    <property type="project" value="InterPro"/>
</dbReference>
<dbReference type="Pfam" id="PF21365">
    <property type="entry name" value="Glyco_hydro_31_3rd"/>
    <property type="match status" value="1"/>
</dbReference>
<dbReference type="CDD" id="cd14752">
    <property type="entry name" value="GH31_N"/>
    <property type="match status" value="1"/>
</dbReference>